<evidence type="ECO:0000256" key="1">
    <source>
        <dbReference type="SAM" id="SignalP"/>
    </source>
</evidence>
<sequence length="150" mass="16140">MSGRVGLLVLIGTLLLAAQSVRADDSGISGLWREVGATLIRCQGCLSVVRHGTILTVVSEAGWSAVVTANSYVPTSYASGTGRWRPNIGAKQADEPFEVHLSLADSRLVVVLMKESDHGASPHVKVNYERRLPALDKSFGKVRKIKISEE</sequence>
<gene>
    <name evidence="2" type="ORF">GFB56_24580</name>
</gene>
<name>A0AAW4FRL4_9HYPH</name>
<reference evidence="2 3" key="1">
    <citation type="submission" date="2020-01" db="EMBL/GenBank/DDBJ databases">
        <title>Draft genome assembly of Ensifer adhaerens T173.</title>
        <authorList>
            <person name="Craig J.E."/>
            <person name="Stinchcombe J.R."/>
        </authorList>
    </citation>
    <scope>NUCLEOTIDE SEQUENCE [LARGE SCALE GENOMIC DNA]</scope>
    <source>
        <strain evidence="2 3">T173</strain>
    </source>
</reference>
<dbReference type="EMBL" id="WXFA01000020">
    <property type="protein sequence ID" value="MBM3093936.1"/>
    <property type="molecule type" value="Genomic_DNA"/>
</dbReference>
<dbReference type="RefSeq" id="WP_203528873.1">
    <property type="nucleotide sequence ID" value="NZ_CP083371.1"/>
</dbReference>
<dbReference type="Proteomes" id="UP000744980">
    <property type="component" value="Unassembled WGS sequence"/>
</dbReference>
<dbReference type="AlphaFoldDB" id="A0AAW4FRL4"/>
<feature type="signal peptide" evidence="1">
    <location>
        <begin position="1"/>
        <end position="23"/>
    </location>
</feature>
<evidence type="ECO:0000313" key="2">
    <source>
        <dbReference type="EMBL" id="MBM3093936.1"/>
    </source>
</evidence>
<protein>
    <submittedName>
        <fullName evidence="2">Uncharacterized protein</fullName>
    </submittedName>
</protein>
<keyword evidence="3" id="KW-1185">Reference proteome</keyword>
<feature type="chain" id="PRO_5043442178" evidence="1">
    <location>
        <begin position="24"/>
        <end position="150"/>
    </location>
</feature>
<comment type="caution">
    <text evidence="2">The sequence shown here is derived from an EMBL/GenBank/DDBJ whole genome shotgun (WGS) entry which is preliminary data.</text>
</comment>
<keyword evidence="1" id="KW-0732">Signal</keyword>
<organism evidence="2 3">
    <name type="scientific">Ensifer canadensis</name>
    <dbReference type="NCBI Taxonomy" id="555315"/>
    <lineage>
        <taxon>Bacteria</taxon>
        <taxon>Pseudomonadati</taxon>
        <taxon>Pseudomonadota</taxon>
        <taxon>Alphaproteobacteria</taxon>
        <taxon>Hyphomicrobiales</taxon>
        <taxon>Rhizobiaceae</taxon>
        <taxon>Sinorhizobium/Ensifer group</taxon>
        <taxon>Ensifer</taxon>
    </lineage>
</organism>
<proteinExistence type="predicted"/>
<accession>A0AAW4FRL4</accession>
<evidence type="ECO:0000313" key="3">
    <source>
        <dbReference type="Proteomes" id="UP000744980"/>
    </source>
</evidence>